<name>A0A9W8AXL5_9FUNG</name>
<comment type="subcellular location">
    <subcellularLocation>
        <location evidence="1">Endomembrane system</location>
        <topology evidence="1">Multi-pass membrane protein</topology>
    </subcellularLocation>
</comment>
<accession>A0A9W8AXL5</accession>
<organism evidence="8 9">
    <name type="scientific">Dispira parvispora</name>
    <dbReference type="NCBI Taxonomy" id="1520584"/>
    <lineage>
        <taxon>Eukaryota</taxon>
        <taxon>Fungi</taxon>
        <taxon>Fungi incertae sedis</taxon>
        <taxon>Zoopagomycota</taxon>
        <taxon>Kickxellomycotina</taxon>
        <taxon>Dimargaritomycetes</taxon>
        <taxon>Dimargaritales</taxon>
        <taxon>Dimargaritaceae</taxon>
        <taxon>Dispira</taxon>
    </lineage>
</organism>
<evidence type="ECO:0000313" key="9">
    <source>
        <dbReference type="Proteomes" id="UP001150925"/>
    </source>
</evidence>
<dbReference type="AlphaFoldDB" id="A0A9W8AXL5"/>
<keyword evidence="5 7" id="KW-0472">Membrane</keyword>
<proteinExistence type="inferred from homology"/>
<reference evidence="8" key="1">
    <citation type="submission" date="2022-07" db="EMBL/GenBank/DDBJ databases">
        <title>Phylogenomic reconstructions and comparative analyses of Kickxellomycotina fungi.</title>
        <authorList>
            <person name="Reynolds N.K."/>
            <person name="Stajich J.E."/>
            <person name="Barry K."/>
            <person name="Grigoriev I.V."/>
            <person name="Crous P."/>
            <person name="Smith M.E."/>
        </authorList>
    </citation>
    <scope>NUCLEOTIDE SEQUENCE</scope>
    <source>
        <strain evidence="8">RSA 1196</strain>
    </source>
</reference>
<gene>
    <name evidence="8" type="primary">CCC1</name>
    <name evidence="8" type="ORF">IWQ62_002051</name>
</gene>
<keyword evidence="3 7" id="KW-0812">Transmembrane</keyword>
<dbReference type="GO" id="GO:0005384">
    <property type="term" value="F:manganese ion transmembrane transporter activity"/>
    <property type="evidence" value="ECO:0007669"/>
    <property type="project" value="InterPro"/>
</dbReference>
<feature type="transmembrane region" description="Helical" evidence="7">
    <location>
        <begin position="247"/>
        <end position="268"/>
    </location>
</feature>
<dbReference type="InterPro" id="IPR008217">
    <property type="entry name" value="Ccc1_fam"/>
</dbReference>
<keyword evidence="9" id="KW-1185">Reference proteome</keyword>
<comment type="similarity">
    <text evidence="2">Belongs to the CCC1 family.</text>
</comment>
<dbReference type="Pfam" id="PF01988">
    <property type="entry name" value="VIT1"/>
    <property type="match status" value="1"/>
</dbReference>
<evidence type="ECO:0000313" key="8">
    <source>
        <dbReference type="EMBL" id="KAJ1967117.1"/>
    </source>
</evidence>
<dbReference type="CDD" id="cd02435">
    <property type="entry name" value="CCC1"/>
    <property type="match status" value="1"/>
</dbReference>
<dbReference type="PANTHER" id="PTHR31851">
    <property type="entry name" value="FE(2+)/MN(2+) TRANSPORTER PCL1"/>
    <property type="match status" value="1"/>
</dbReference>
<evidence type="ECO:0000256" key="6">
    <source>
        <dbReference type="SAM" id="MobiDB-lite"/>
    </source>
</evidence>
<evidence type="ECO:0000256" key="5">
    <source>
        <dbReference type="ARBA" id="ARBA00023136"/>
    </source>
</evidence>
<dbReference type="OrthoDB" id="73465at2759"/>
<feature type="compositionally biased region" description="Polar residues" evidence="6">
    <location>
        <begin position="24"/>
        <end position="40"/>
    </location>
</feature>
<feature type="transmembrane region" description="Helical" evidence="7">
    <location>
        <begin position="215"/>
        <end position="235"/>
    </location>
</feature>
<feature type="transmembrane region" description="Helical" evidence="7">
    <location>
        <begin position="185"/>
        <end position="209"/>
    </location>
</feature>
<evidence type="ECO:0000256" key="3">
    <source>
        <dbReference type="ARBA" id="ARBA00022692"/>
    </source>
</evidence>
<protein>
    <submittedName>
        <fullName evidence="8">Protein ccc1</fullName>
    </submittedName>
</protein>
<dbReference type="EMBL" id="JANBPY010000391">
    <property type="protein sequence ID" value="KAJ1967117.1"/>
    <property type="molecule type" value="Genomic_DNA"/>
</dbReference>
<dbReference type="Proteomes" id="UP001150925">
    <property type="component" value="Unassembled WGS sequence"/>
</dbReference>
<feature type="region of interest" description="Disordered" evidence="6">
    <location>
        <begin position="1"/>
        <end position="40"/>
    </location>
</feature>
<keyword evidence="4 7" id="KW-1133">Transmembrane helix</keyword>
<dbReference type="GO" id="GO:0030026">
    <property type="term" value="P:intracellular manganese ion homeostasis"/>
    <property type="evidence" value="ECO:0007669"/>
    <property type="project" value="InterPro"/>
</dbReference>
<evidence type="ECO:0000256" key="4">
    <source>
        <dbReference type="ARBA" id="ARBA00022989"/>
    </source>
</evidence>
<evidence type="ECO:0000256" key="1">
    <source>
        <dbReference type="ARBA" id="ARBA00004127"/>
    </source>
</evidence>
<evidence type="ECO:0000256" key="2">
    <source>
        <dbReference type="ARBA" id="ARBA00007049"/>
    </source>
</evidence>
<comment type="caution">
    <text evidence="8">The sequence shown here is derived from an EMBL/GenBank/DDBJ whole genome shotgun (WGS) entry which is preliminary data.</text>
</comment>
<evidence type="ECO:0000256" key="7">
    <source>
        <dbReference type="SAM" id="Phobius"/>
    </source>
</evidence>
<dbReference type="GO" id="GO:0012505">
    <property type="term" value="C:endomembrane system"/>
    <property type="evidence" value="ECO:0007669"/>
    <property type="project" value="UniProtKB-SubCell"/>
</dbReference>
<sequence>MSDHHERTPLKAAEPGNSPLGLPHSNSVERFSGPRTSGDTVITHAEKHTDGADFVRDAILGLSDGLTVPFALAAGLSSLDNTALVVTAGLAELVAGAISMGLGGYLAGKSEIDHYDSEKKREYQEVQDVPEEEEQEVVDIFAPYGLTREDLSPMLIRLRSDPDKFVDFMMKFELCLEKPSEYRSLVSGITIGISYFVGGIVPLIPYMIFPAARTALTVSVAVTLLALMLFGIVKARAIGQSGVFKSACQTMLIGAAAAAASYALVFLFNK</sequence>